<dbReference type="Proteomes" id="UP000315525">
    <property type="component" value="Unassembled WGS sequence"/>
</dbReference>
<dbReference type="InterPro" id="IPR025965">
    <property type="entry name" value="FlgD/Vpr_Ig-like"/>
</dbReference>
<protein>
    <submittedName>
        <fullName evidence="2">T9SS type A sorting domain-containing protein</fullName>
    </submittedName>
</protein>
<accession>A0A523URM8</accession>
<dbReference type="NCBIfam" id="TIGR04183">
    <property type="entry name" value="Por_Secre_tail"/>
    <property type="match status" value="1"/>
</dbReference>
<dbReference type="Gene3D" id="2.60.40.4070">
    <property type="match status" value="1"/>
</dbReference>
<proteinExistence type="predicted"/>
<comment type="caution">
    <text evidence="2">The sequence shown here is derived from an EMBL/GenBank/DDBJ whole genome shotgun (WGS) entry which is preliminary data.</text>
</comment>
<dbReference type="EMBL" id="SOJN01000092">
    <property type="protein sequence ID" value="TET45206.1"/>
    <property type="molecule type" value="Genomic_DNA"/>
</dbReference>
<dbReference type="AlphaFoldDB" id="A0A523URM8"/>
<evidence type="ECO:0000313" key="2">
    <source>
        <dbReference type="EMBL" id="TET45206.1"/>
    </source>
</evidence>
<reference evidence="2 3" key="1">
    <citation type="submission" date="2019-03" db="EMBL/GenBank/DDBJ databases">
        <title>Metabolic potential of uncultured bacteria and archaea associated with petroleum seepage in deep-sea sediments.</title>
        <authorList>
            <person name="Dong X."/>
            <person name="Hubert C."/>
        </authorList>
    </citation>
    <scope>NUCLEOTIDE SEQUENCE [LARGE SCALE GENOMIC DNA]</scope>
    <source>
        <strain evidence="2">E44_bin18</strain>
    </source>
</reference>
<name>A0A523URM8_UNCT6</name>
<dbReference type="InterPro" id="IPR026444">
    <property type="entry name" value="Secre_tail"/>
</dbReference>
<evidence type="ECO:0000259" key="1">
    <source>
        <dbReference type="Pfam" id="PF13860"/>
    </source>
</evidence>
<evidence type="ECO:0000313" key="3">
    <source>
        <dbReference type="Proteomes" id="UP000315525"/>
    </source>
</evidence>
<gene>
    <name evidence="2" type="ORF">E3J62_08140</name>
</gene>
<organism evidence="2 3">
    <name type="scientific">candidate division TA06 bacterium</name>
    <dbReference type="NCBI Taxonomy" id="2250710"/>
    <lineage>
        <taxon>Bacteria</taxon>
        <taxon>Bacteria division TA06</taxon>
    </lineage>
</organism>
<feature type="domain" description="FlgD/Vpr Ig-like" evidence="1">
    <location>
        <begin position="853"/>
        <end position="906"/>
    </location>
</feature>
<dbReference type="Pfam" id="PF13860">
    <property type="entry name" value="FlgD_ig"/>
    <property type="match status" value="1"/>
</dbReference>
<sequence>MARILGGRQRISMFFPVILVCASIIVPVGPARQGPIGPVPFSVNEVVAQVSRRTEHTGLGSSILGPWEYPTSALLQEFMIDTSITYGVAGSWQGVASIASDGTNYLVVWQDARNGVFSDVFGTRVSKSGTVIDSSSIAICTVDRSQGWPSVAFDGTNYLVVWHDWRIGVRYDLYATRVDTSGAVLDSSGIPISAASGWQHTPSVAFGGANYLVVWKDSRGGDGFDIYCARVDTSVVVLDSSGVPICTAVDDQTDPSVAFDGTNFLVVWDDRRDGIDYEIFGARIDTSGAVLDSSAILICAAFDDQWNPSVAFDGTNYLVIWQDGRSGVDPDIWGARVDTSGAVLDFMTISAAPYGQGRPSLAFDGENYLAVWQDYRSGTDYEIYGARIDTSGAVLDSSGICIRSGAFMPALPCVTLGDSTYMVVWNEWGDGTDDDIYGARLARSGAVLDSTGVAISTGANWQDSPSLAFGGAQYFVAWEDNRRDTLDIYGARISETGIVLDPSGIAICSTSGQQASPSSGSDGSEYIVVWEDRRSGVSRDIYGARVSASGAVLDPSGIPISTAPGNQASPCVAYGGSNYLAIWEDLRGGPIQQIYGTRITPSGVVLDTSGIPLWTIPLPQETPNAVFGSGGYLVVWALSHSGDDSDIYGTRVDTAGRILDSSYIAISIAMDRQEAPSAASGAGKYLVVWKDYRSGFSCDIYGARVSESGIVLDPSGIPIATGIYLDESPSVAFDGIDYVVVWEDQRNGSRDVYGARVDTSGVTLDPSGVELINALWPRTKPVIASGSGNQLLLACEGFAPKPYNSQRIFGAFYTGVAIEEESGESKVVTAGLLQNRPNPFDTRTTIQYQISVVGLVSLKVYDSSGRLVSVLADGQKPAGSYTATWDGKDTSRLQVSSGIYFYRLEAGGFASVNKMIFLR</sequence>